<dbReference type="eggNOG" id="COG3176">
    <property type="taxonomic scope" value="Bacteria"/>
</dbReference>
<dbReference type="AlphaFoldDB" id="A0A059ZUW7"/>
<dbReference type="HOGENOM" id="CLU_058962_0_0_6"/>
<dbReference type="EMBL" id="CP005986">
    <property type="protein sequence ID" value="AIA55400.1"/>
    <property type="molecule type" value="Genomic_DNA"/>
</dbReference>
<dbReference type="PANTHER" id="PTHR37323">
    <property type="entry name" value="GCN5-RELATED N-ACETYLTRANSFERASE"/>
    <property type="match status" value="1"/>
</dbReference>
<dbReference type="InterPro" id="IPR052351">
    <property type="entry name" value="Ornithine_N-alpha-AT"/>
</dbReference>
<accession>A0A059ZUW7</accession>
<keyword evidence="3" id="KW-0808">Transferase</keyword>
<evidence type="ECO:0000256" key="9">
    <source>
        <dbReference type="ARBA" id="ARBA00045724"/>
    </source>
</evidence>
<dbReference type="GO" id="GO:0043810">
    <property type="term" value="F:ornithine-acyl [acyl carrier protein] N-acyltransferase activity"/>
    <property type="evidence" value="ECO:0007669"/>
    <property type="project" value="UniProtKB-EC"/>
</dbReference>
<evidence type="ECO:0000256" key="8">
    <source>
        <dbReference type="ARBA" id="ARBA00039866"/>
    </source>
</evidence>
<name>A0A059ZUW7_ACICK</name>
<protein>
    <recommendedName>
        <fullName evidence="8">L-ornithine N(alpha)-acyltransferase</fullName>
        <ecNumber evidence="7">2.3.2.30</ecNumber>
    </recommendedName>
</protein>
<organism evidence="11 12">
    <name type="scientific">Acidithiobacillus caldus (strain ATCC 51756 / DSM 8584 / KU)</name>
    <dbReference type="NCBI Taxonomy" id="637389"/>
    <lineage>
        <taxon>Bacteria</taxon>
        <taxon>Pseudomonadati</taxon>
        <taxon>Pseudomonadota</taxon>
        <taxon>Acidithiobacillia</taxon>
        <taxon>Acidithiobacillales</taxon>
        <taxon>Acidithiobacillaceae</taxon>
        <taxon>Acidithiobacillus</taxon>
    </lineage>
</organism>
<evidence type="ECO:0000256" key="4">
    <source>
        <dbReference type="ARBA" id="ARBA00023098"/>
    </source>
</evidence>
<dbReference type="GO" id="GO:0006629">
    <property type="term" value="P:lipid metabolic process"/>
    <property type="evidence" value="ECO:0007669"/>
    <property type="project" value="UniProtKB-KW"/>
</dbReference>
<comment type="catalytic activity">
    <reaction evidence="10">
        <text>a (3R)-hydroxyacyl-[ACP] + L-ornithine = a lyso-ornithine lipid + holo-[ACP] + H(+)</text>
        <dbReference type="Rhea" id="RHEA:20633"/>
        <dbReference type="Rhea" id="RHEA-COMP:9685"/>
        <dbReference type="Rhea" id="RHEA-COMP:9945"/>
        <dbReference type="ChEBI" id="CHEBI:15378"/>
        <dbReference type="ChEBI" id="CHEBI:46911"/>
        <dbReference type="ChEBI" id="CHEBI:64479"/>
        <dbReference type="ChEBI" id="CHEBI:78827"/>
        <dbReference type="ChEBI" id="CHEBI:138482"/>
        <dbReference type="EC" id="2.3.2.30"/>
    </reaction>
    <physiologicalReaction direction="left-to-right" evidence="10">
        <dbReference type="Rhea" id="RHEA:20634"/>
    </physiologicalReaction>
</comment>
<dbReference type="Gene3D" id="3.40.630.30">
    <property type="match status" value="1"/>
</dbReference>
<sequence length="259" mass="29252">MLDTQSQSGSQLSTRKGERSLRLYLARHQDEVEAAQRLRHRVFSAEYGAQLSGAPGLDQDEYDPHCEHLIVEDEQRQEVVGTYRLFLPEQVHKVGRYYAQTEFDLSRLMALGVRILELGRSCVHPDYRQGAVIALLWSGLAEAMSMWDIDYLMGCASIHSTDGAALGSLYRSLEKHLTVPEQRVFPLRAVPGFDPQSTAAPATLPSLLKGYLRAGVRIGGEPFWDPQFHCSDLFVWCEASLITPRYQQRFLDPVDSLKK</sequence>
<evidence type="ECO:0000256" key="5">
    <source>
        <dbReference type="ARBA" id="ARBA00023315"/>
    </source>
</evidence>
<gene>
    <name evidence="11" type="ORF">Acaty_c1535</name>
</gene>
<dbReference type="RefSeq" id="WP_004872412.1">
    <property type="nucleotide sequence ID" value="NZ_CP005986.1"/>
</dbReference>
<dbReference type="KEGG" id="acz:Acaty_c1535"/>
<evidence type="ECO:0000313" key="11">
    <source>
        <dbReference type="EMBL" id="AIA55400.1"/>
    </source>
</evidence>
<evidence type="ECO:0000256" key="3">
    <source>
        <dbReference type="ARBA" id="ARBA00022679"/>
    </source>
</evidence>
<dbReference type="GeneID" id="92931734"/>
<dbReference type="SUPFAM" id="SSF55729">
    <property type="entry name" value="Acyl-CoA N-acyltransferases (Nat)"/>
    <property type="match status" value="1"/>
</dbReference>
<dbReference type="Pfam" id="PF13444">
    <property type="entry name" value="Acetyltransf_5"/>
    <property type="match status" value="1"/>
</dbReference>
<keyword evidence="4" id="KW-0443">Lipid metabolism</keyword>
<comment type="pathway">
    <text evidence="1">Lipid metabolism.</text>
</comment>
<evidence type="ECO:0000256" key="1">
    <source>
        <dbReference type="ARBA" id="ARBA00005189"/>
    </source>
</evidence>
<dbReference type="InterPro" id="IPR016181">
    <property type="entry name" value="Acyl_CoA_acyltransferase"/>
</dbReference>
<evidence type="ECO:0000256" key="6">
    <source>
        <dbReference type="ARBA" id="ARBA00038095"/>
    </source>
</evidence>
<keyword evidence="2" id="KW-0444">Lipid biosynthesis</keyword>
<comment type="function">
    <text evidence="9">Catalyzes the first step in the biosynthesis of ornithine lipids, which are phosphorus-free membrane lipids. Catalyzes the 3-hydroxyacyl-acyl carrier protein-dependent acylation of ornithine to form lyso-ornithine lipid (LOL).</text>
</comment>
<comment type="similarity">
    <text evidence="6">Belongs to the acetyltransferase family. OlsB subfamily.</text>
</comment>
<evidence type="ECO:0000313" key="12">
    <source>
        <dbReference type="Proteomes" id="UP000005522"/>
    </source>
</evidence>
<dbReference type="EC" id="2.3.2.30" evidence="7"/>
<evidence type="ECO:0000256" key="2">
    <source>
        <dbReference type="ARBA" id="ARBA00022516"/>
    </source>
</evidence>
<evidence type="ECO:0000256" key="7">
    <source>
        <dbReference type="ARBA" id="ARBA00039058"/>
    </source>
</evidence>
<keyword evidence="5" id="KW-0012">Acyltransferase</keyword>
<dbReference type="PANTHER" id="PTHR37323:SF1">
    <property type="entry name" value="L-ORNITHINE N(ALPHA)-ACYLTRANSFERASE"/>
    <property type="match status" value="1"/>
</dbReference>
<proteinExistence type="inferred from homology"/>
<dbReference type="SMR" id="A0A059ZUW7"/>
<dbReference type="Proteomes" id="UP000005522">
    <property type="component" value="Chromosome"/>
</dbReference>
<evidence type="ECO:0000256" key="10">
    <source>
        <dbReference type="ARBA" id="ARBA00047785"/>
    </source>
</evidence>
<reference evidence="11 12" key="1">
    <citation type="journal article" date="2009" name="J. Bacteriol.">
        <title>Draft genome sequence of the extremely acidophilic bacterium Acidithiobacillus caldus ATCC 51756 reveals metabolic versatility in the genus Acidithiobacillus.</title>
        <authorList>
            <person name="Valdes J."/>
            <person name="Quatrini R."/>
            <person name="Hallberg K."/>
            <person name="Dopson M."/>
            <person name="Valenzuela P.D."/>
            <person name="Holmes D.S."/>
        </authorList>
    </citation>
    <scope>NUCLEOTIDE SEQUENCE [LARGE SCALE GENOMIC DNA]</scope>
    <source>
        <strain evidence="12">ATCC 51756 / DSM 8584 / KU</strain>
    </source>
</reference>